<keyword evidence="6" id="KW-0378">Hydrolase</keyword>
<feature type="binding site" evidence="14">
    <location>
        <position position="439"/>
    </location>
    <ligand>
        <name>Zn(2+)</name>
        <dbReference type="ChEBI" id="CHEBI:29105"/>
        <note>catalytic</note>
    </ligand>
</feature>
<evidence type="ECO:0000313" key="17">
    <source>
        <dbReference type="EMBL" id="KAJ8602677.1"/>
    </source>
</evidence>
<evidence type="ECO:0000256" key="7">
    <source>
        <dbReference type="ARBA" id="ARBA00022824"/>
    </source>
</evidence>
<comment type="caution">
    <text evidence="17">The sequence shown here is derived from an EMBL/GenBank/DDBJ whole genome shotgun (WGS) entry which is preliminary data.</text>
</comment>
<evidence type="ECO:0000256" key="3">
    <source>
        <dbReference type="ARBA" id="ARBA00022670"/>
    </source>
</evidence>
<dbReference type="InterPro" id="IPR027417">
    <property type="entry name" value="P-loop_NTPase"/>
</dbReference>
<dbReference type="InterPro" id="IPR032456">
    <property type="entry name" value="Peptidase_M48_N"/>
</dbReference>
<evidence type="ECO:0000259" key="15">
    <source>
        <dbReference type="Pfam" id="PF01435"/>
    </source>
</evidence>
<dbReference type="GO" id="GO:0005525">
    <property type="term" value="F:GTP binding"/>
    <property type="evidence" value="ECO:0007669"/>
    <property type="project" value="InterPro"/>
</dbReference>
<dbReference type="Pfam" id="PF01435">
    <property type="entry name" value="Peptidase_M48"/>
    <property type="match status" value="1"/>
</dbReference>
<dbReference type="GO" id="GO:0004222">
    <property type="term" value="F:metalloendopeptidase activity"/>
    <property type="evidence" value="ECO:0007669"/>
    <property type="project" value="InterPro"/>
</dbReference>
<keyword evidence="9" id="KW-1133">Transmembrane helix</keyword>
<comment type="catalytic activity">
    <reaction evidence="12">
        <text>Hydrolyzes the peptide bond -P2-(S-farnesyl or geranylgeranyl)C-P1'-P2'-P3'-COOH where P1' and P2' are amino acids with aliphatic side chains and P3' is any C-terminal residue.</text>
        <dbReference type="EC" id="3.4.24.84"/>
    </reaction>
</comment>
<comment type="subcellular location">
    <subcellularLocation>
        <location evidence="1">Endoplasmic reticulum membrane</location>
        <topology evidence="1">Multi-pass membrane protein</topology>
    </subcellularLocation>
</comment>
<evidence type="ECO:0000256" key="8">
    <source>
        <dbReference type="ARBA" id="ARBA00022833"/>
    </source>
</evidence>
<keyword evidence="5 14" id="KW-0479">Metal-binding</keyword>
<dbReference type="EMBL" id="JAQMWT010000370">
    <property type="protein sequence ID" value="KAJ8602677.1"/>
    <property type="molecule type" value="Genomic_DNA"/>
</dbReference>
<dbReference type="PANTHER" id="PTHR10120">
    <property type="entry name" value="CAAX PRENYL PROTEASE 1"/>
    <property type="match status" value="1"/>
</dbReference>
<reference evidence="17" key="1">
    <citation type="submission" date="2023-01" db="EMBL/GenBank/DDBJ databases">
        <title>Metagenome sequencing of chrysophaentin producing Chrysophaeum taylorii.</title>
        <authorList>
            <person name="Davison J."/>
            <person name="Bewley C."/>
        </authorList>
    </citation>
    <scope>NUCLEOTIDE SEQUENCE</scope>
    <source>
        <strain evidence="17">NIES-1699</strain>
    </source>
</reference>
<evidence type="ECO:0000256" key="10">
    <source>
        <dbReference type="ARBA" id="ARBA00023049"/>
    </source>
</evidence>
<evidence type="ECO:0000256" key="14">
    <source>
        <dbReference type="PIRSR" id="PIRSR627057-2"/>
    </source>
</evidence>
<evidence type="ECO:0000256" key="1">
    <source>
        <dbReference type="ARBA" id="ARBA00004477"/>
    </source>
</evidence>
<proteinExistence type="predicted"/>
<keyword evidence="4" id="KW-0812">Transmembrane</keyword>
<evidence type="ECO:0000256" key="12">
    <source>
        <dbReference type="ARBA" id="ARBA00044456"/>
    </source>
</evidence>
<dbReference type="Gene3D" id="3.40.50.300">
    <property type="entry name" value="P-loop containing nucleotide triphosphate hydrolases"/>
    <property type="match status" value="1"/>
</dbReference>
<evidence type="ECO:0000256" key="2">
    <source>
        <dbReference type="ARBA" id="ARBA00012336"/>
    </source>
</evidence>
<dbReference type="FunFam" id="3.40.50.300:FF:001329">
    <property type="entry name" value="Small GTP-binding protein, putative"/>
    <property type="match status" value="1"/>
</dbReference>
<dbReference type="PROSITE" id="PS51420">
    <property type="entry name" value="RHO"/>
    <property type="match status" value="1"/>
</dbReference>
<evidence type="ECO:0000256" key="13">
    <source>
        <dbReference type="ARBA" id="ARBA00083451"/>
    </source>
</evidence>
<dbReference type="SMART" id="SM00175">
    <property type="entry name" value="RAB"/>
    <property type="match status" value="1"/>
</dbReference>
<evidence type="ECO:0000256" key="4">
    <source>
        <dbReference type="ARBA" id="ARBA00022692"/>
    </source>
</evidence>
<feature type="domain" description="Peptidase M48" evidence="15">
    <location>
        <begin position="366"/>
        <end position="477"/>
    </location>
</feature>
<dbReference type="SUPFAM" id="SSF52540">
    <property type="entry name" value="P-loop containing nucleoside triphosphate hydrolases"/>
    <property type="match status" value="1"/>
</dbReference>
<sequence length="510" mass="56734">MMEEVVVKINVIGDLGVGKSSLLGKFCGGPTVGMDICEKHVVINRRKVVLQCWDTAGQERYRTISSSYYRGVHGVIVVFDVSARESFSNVKQWLHEVDRYAHQDVRKVIVGNKCDLTEERWISTHQAQELAASIGVEYVETSAKTGRNVELVFEIIAAQALTWIRKEDQMAIIPYYRQDGHEDAAVPYLMVSLIFGFVLHLWESYLDFRQHVRTRERGDKVPPELRTLVAKLEGDLLSELEEKAPAVQAYALAKSRFKFVAGTWELLQSTMLACAGAHAFVWDRCALTDGEIKNSLVFCAAWVLYSTVTSLPFEAYSTFVIEQKHGFNKTTVSLFFIDKVKTLALTAALGGPVVAALLGIIRAYEPLEDGELRAAIEDLAASVHYPLYKLFTVDGSLRSSHSNAYMYGFFKFKRIVLYDTLLKQAKTDEIVAILAQLGHWSHGHTVVGFVVMQLYTLASFSAFSKAMADPSLYRSFGFRASGATPTAGAPVVADQYAVHLDKADPSRAAS</sequence>
<dbReference type="InterPro" id="IPR001806">
    <property type="entry name" value="Small_GTPase"/>
</dbReference>
<dbReference type="Gene3D" id="3.30.2010.10">
    <property type="entry name" value="Metalloproteases ('zincins'), catalytic domain"/>
    <property type="match status" value="1"/>
</dbReference>
<dbReference type="GO" id="GO:0071586">
    <property type="term" value="P:CAAX-box protein processing"/>
    <property type="evidence" value="ECO:0007669"/>
    <property type="project" value="InterPro"/>
</dbReference>
<dbReference type="CDD" id="cd00154">
    <property type="entry name" value="Rab"/>
    <property type="match status" value="1"/>
</dbReference>
<dbReference type="PRINTS" id="PR00449">
    <property type="entry name" value="RASTRNSFRMNG"/>
</dbReference>
<dbReference type="Proteomes" id="UP001230188">
    <property type="component" value="Unassembled WGS sequence"/>
</dbReference>
<dbReference type="InterPro" id="IPR005225">
    <property type="entry name" value="Small_GTP-bd"/>
</dbReference>
<comment type="cofactor">
    <cofactor evidence="14">
        <name>Zn(2+)</name>
        <dbReference type="ChEBI" id="CHEBI:29105"/>
    </cofactor>
    <text evidence="14">Binds 1 zinc ion per subunit.</text>
</comment>
<dbReference type="SMART" id="SM00176">
    <property type="entry name" value="RAN"/>
    <property type="match status" value="1"/>
</dbReference>
<dbReference type="GO" id="GO:0005789">
    <property type="term" value="C:endoplasmic reticulum membrane"/>
    <property type="evidence" value="ECO:0007669"/>
    <property type="project" value="UniProtKB-SubCell"/>
</dbReference>
<dbReference type="SMART" id="SM00173">
    <property type="entry name" value="RAS"/>
    <property type="match status" value="1"/>
</dbReference>
<feature type="domain" description="CAAX prenyl protease 1 N-terminal" evidence="16">
    <location>
        <begin position="240"/>
        <end position="364"/>
    </location>
</feature>
<dbReference type="InterPro" id="IPR001915">
    <property type="entry name" value="Peptidase_M48"/>
</dbReference>
<organism evidence="17 18">
    <name type="scientific">Chrysophaeum taylorii</name>
    <dbReference type="NCBI Taxonomy" id="2483200"/>
    <lineage>
        <taxon>Eukaryota</taxon>
        <taxon>Sar</taxon>
        <taxon>Stramenopiles</taxon>
        <taxon>Ochrophyta</taxon>
        <taxon>Pelagophyceae</taxon>
        <taxon>Pelagomonadales</taxon>
        <taxon>Pelagomonadaceae</taxon>
        <taxon>Chrysophaeum</taxon>
    </lineage>
</organism>
<accession>A0AAD7UEB6</accession>
<keyword evidence="10" id="KW-0482">Metalloprotease</keyword>
<keyword evidence="18" id="KW-1185">Reference proteome</keyword>
<evidence type="ECO:0000313" key="18">
    <source>
        <dbReference type="Proteomes" id="UP001230188"/>
    </source>
</evidence>
<dbReference type="Pfam" id="PF00071">
    <property type="entry name" value="Ras"/>
    <property type="match status" value="1"/>
</dbReference>
<dbReference type="Pfam" id="PF16491">
    <property type="entry name" value="Peptidase_M48_N"/>
    <property type="match status" value="1"/>
</dbReference>
<dbReference type="AlphaFoldDB" id="A0AAD7UEB6"/>
<evidence type="ECO:0000256" key="11">
    <source>
        <dbReference type="ARBA" id="ARBA00023136"/>
    </source>
</evidence>
<dbReference type="NCBIfam" id="TIGR00231">
    <property type="entry name" value="small_GTP"/>
    <property type="match status" value="1"/>
</dbReference>
<name>A0AAD7UEB6_9STRA</name>
<evidence type="ECO:0000256" key="5">
    <source>
        <dbReference type="ARBA" id="ARBA00022723"/>
    </source>
</evidence>
<protein>
    <recommendedName>
        <fullName evidence="2">Ste24 endopeptidase</fullName>
        <ecNumber evidence="2">3.4.24.84</ecNumber>
    </recommendedName>
    <alternativeName>
        <fullName evidence="13">Prenyl protein-specific endoprotease 1</fullName>
    </alternativeName>
</protein>
<gene>
    <name evidence="17" type="ORF">CTAYLR_003743</name>
</gene>
<dbReference type="GO" id="GO:0046872">
    <property type="term" value="F:metal ion binding"/>
    <property type="evidence" value="ECO:0007669"/>
    <property type="project" value="UniProtKB-KW"/>
</dbReference>
<keyword evidence="3" id="KW-0645">Protease</keyword>
<keyword evidence="8 14" id="KW-0862">Zinc</keyword>
<evidence type="ECO:0000259" key="16">
    <source>
        <dbReference type="Pfam" id="PF16491"/>
    </source>
</evidence>
<dbReference type="SMART" id="SM00174">
    <property type="entry name" value="RHO"/>
    <property type="match status" value="1"/>
</dbReference>
<dbReference type="CDD" id="cd07343">
    <property type="entry name" value="M48A_Zmpste24p_like"/>
    <property type="match status" value="1"/>
</dbReference>
<dbReference type="GO" id="GO:0003924">
    <property type="term" value="F:GTPase activity"/>
    <property type="evidence" value="ECO:0007669"/>
    <property type="project" value="InterPro"/>
</dbReference>
<dbReference type="PROSITE" id="PS51419">
    <property type="entry name" value="RAB"/>
    <property type="match status" value="1"/>
</dbReference>
<dbReference type="EC" id="3.4.24.84" evidence="2"/>
<evidence type="ECO:0000256" key="6">
    <source>
        <dbReference type="ARBA" id="ARBA00022801"/>
    </source>
</evidence>
<evidence type="ECO:0000256" key="9">
    <source>
        <dbReference type="ARBA" id="ARBA00022989"/>
    </source>
</evidence>
<keyword evidence="11" id="KW-0472">Membrane</keyword>
<dbReference type="PROSITE" id="PS51421">
    <property type="entry name" value="RAS"/>
    <property type="match status" value="1"/>
</dbReference>
<dbReference type="InterPro" id="IPR027057">
    <property type="entry name" value="CAXX_Prtase_1"/>
</dbReference>
<keyword evidence="7" id="KW-0256">Endoplasmic reticulum</keyword>
<dbReference type="FunFam" id="3.30.2010.10:FF:000002">
    <property type="entry name" value="CAAX prenyl protease"/>
    <property type="match status" value="1"/>
</dbReference>